<evidence type="ECO:0000313" key="6">
    <source>
        <dbReference type="Proteomes" id="UP000324832"/>
    </source>
</evidence>
<evidence type="ECO:0000256" key="1">
    <source>
        <dbReference type="ARBA" id="ARBA00004514"/>
    </source>
</evidence>
<keyword evidence="4" id="KW-0963">Cytoplasm</keyword>
<dbReference type="InterPro" id="IPR011990">
    <property type="entry name" value="TPR-like_helical_dom_sf"/>
</dbReference>
<dbReference type="Proteomes" id="UP000324832">
    <property type="component" value="Unassembled WGS sequence"/>
</dbReference>
<comment type="subcellular location">
    <subcellularLocation>
        <location evidence="1">Cytoplasm</location>
        <location evidence="1">Cytosol</location>
    </subcellularLocation>
</comment>
<sequence length="279" mass="32586">MDARAERGVFRVLDKLDISIKECRYYEAHQMYRSIYYRYLTKKKYGDLLDLLFRGATILLEHNEHGSGIDLAILLIDVLAKSEIKPNEEWIDKIITLFKSMHSSVPEREIFITNVVNWSMDENMKGHPLLHKKFGEVFWEKKELVLALKHGLHSNDGVTYAKMLIDLQTTRGRKSEVDLFITQAVLRILGLRNKQMANEVLNEYARSHPMILNEKGPPYSYPLLNFLWILLKAIEKIKKRKYRILKSKLDCILNSIISVEGNSEIIREKIQNSNIPELD</sequence>
<reference evidence="5 6" key="1">
    <citation type="submission" date="2017-07" db="EMBL/GenBank/DDBJ databases">
        <authorList>
            <person name="Talla V."/>
            <person name="Backstrom N."/>
        </authorList>
    </citation>
    <scope>NUCLEOTIDE SEQUENCE [LARGE SCALE GENOMIC DNA]</scope>
</reference>
<proteinExistence type="inferred from homology"/>
<name>A0A5E4PPP5_9NEOP</name>
<comment type="similarity">
    <text evidence="2">Belongs to the GET4 family.</text>
</comment>
<evidence type="ECO:0000256" key="4">
    <source>
        <dbReference type="ARBA" id="ARBA00022490"/>
    </source>
</evidence>
<evidence type="ECO:0000313" key="5">
    <source>
        <dbReference type="EMBL" id="VVC87304.1"/>
    </source>
</evidence>
<dbReference type="Pfam" id="PF04190">
    <property type="entry name" value="GET4"/>
    <property type="match status" value="1"/>
</dbReference>
<dbReference type="AlphaFoldDB" id="A0A5E4PPP5"/>
<dbReference type="GO" id="GO:0045048">
    <property type="term" value="P:protein insertion into ER membrane"/>
    <property type="evidence" value="ECO:0007669"/>
    <property type="project" value="InterPro"/>
</dbReference>
<dbReference type="FunFam" id="1.25.40.10:FF:000060">
    <property type="entry name" value="Golgi to ER traffic protein 4 homolog"/>
    <property type="match status" value="1"/>
</dbReference>
<dbReference type="PANTHER" id="PTHR12875">
    <property type="entry name" value="GOLGI TO ER TRAFFIC PROTEIN 4 HOMOLOG"/>
    <property type="match status" value="1"/>
</dbReference>
<gene>
    <name evidence="5" type="ORF">LSINAPIS_LOCUS949</name>
</gene>
<dbReference type="EMBL" id="FZQP02000104">
    <property type="protein sequence ID" value="VVC87304.1"/>
    <property type="molecule type" value="Genomic_DNA"/>
</dbReference>
<dbReference type="InterPro" id="IPR007317">
    <property type="entry name" value="GET4"/>
</dbReference>
<evidence type="ECO:0000256" key="3">
    <source>
        <dbReference type="ARBA" id="ARBA00022448"/>
    </source>
</evidence>
<accession>A0A5E4PPP5</accession>
<dbReference type="GO" id="GO:0071818">
    <property type="term" value="C:BAT3 complex"/>
    <property type="evidence" value="ECO:0007669"/>
    <property type="project" value="TreeGrafter"/>
</dbReference>
<organism evidence="5 6">
    <name type="scientific">Leptidea sinapis</name>
    <dbReference type="NCBI Taxonomy" id="189913"/>
    <lineage>
        <taxon>Eukaryota</taxon>
        <taxon>Metazoa</taxon>
        <taxon>Ecdysozoa</taxon>
        <taxon>Arthropoda</taxon>
        <taxon>Hexapoda</taxon>
        <taxon>Insecta</taxon>
        <taxon>Pterygota</taxon>
        <taxon>Neoptera</taxon>
        <taxon>Endopterygota</taxon>
        <taxon>Lepidoptera</taxon>
        <taxon>Glossata</taxon>
        <taxon>Ditrysia</taxon>
        <taxon>Papilionoidea</taxon>
        <taxon>Pieridae</taxon>
        <taxon>Dismorphiinae</taxon>
        <taxon>Leptidea</taxon>
    </lineage>
</organism>
<evidence type="ECO:0000256" key="2">
    <source>
        <dbReference type="ARBA" id="ARBA00005351"/>
    </source>
</evidence>
<dbReference type="Gene3D" id="1.25.40.10">
    <property type="entry name" value="Tetratricopeptide repeat domain"/>
    <property type="match status" value="1"/>
</dbReference>
<dbReference type="PANTHER" id="PTHR12875:SF0">
    <property type="entry name" value="GOLGI TO ER TRAFFIC PROTEIN 4 HOMOLOG"/>
    <property type="match status" value="1"/>
</dbReference>
<keyword evidence="3" id="KW-0813">Transport</keyword>
<protein>
    <submittedName>
        <fullName evidence="5">Uncharacterized protein</fullName>
    </submittedName>
</protein>
<keyword evidence="6" id="KW-1185">Reference proteome</keyword>